<dbReference type="EMBL" id="CP157974">
    <property type="protein sequence ID" value="XBT80426.1"/>
    <property type="molecule type" value="Genomic_DNA"/>
</dbReference>
<keyword evidence="1" id="KW-1133">Transmembrane helix</keyword>
<feature type="transmembrane region" description="Helical" evidence="1">
    <location>
        <begin position="36"/>
        <end position="56"/>
    </location>
</feature>
<proteinExistence type="predicted"/>
<dbReference type="GeneID" id="300294654"/>
<accession>A0AAU7QW16</accession>
<organism evidence="2">
    <name type="scientific">Micromonospora sp. HUAS YX12</name>
    <dbReference type="NCBI Taxonomy" id="3156396"/>
    <lineage>
        <taxon>Bacteria</taxon>
        <taxon>Bacillati</taxon>
        <taxon>Actinomycetota</taxon>
        <taxon>Actinomycetes</taxon>
        <taxon>Micromonosporales</taxon>
        <taxon>Micromonosporaceae</taxon>
        <taxon>Micromonospora</taxon>
    </lineage>
</organism>
<sequence>MIAGLFGLALLDSLNPSALAVTVYLLLSTRPPGARVLVYVGAIYASYLALGVLLFLGADSFLDRAGGYLASDAGYVLQGVVGVALLLYSWLAGRRRGGERLTPRRPRSHSYAAIALLGVIVTVAEFGTALPYLGAIGILVGADTSIPQAIVLLAAYNAVMVLPPLLVLAAYQALGNRIRQRLESAGTWLMRQAAELWLSVLSAAGALLVLSCVHHFELWKKIG</sequence>
<keyword evidence="1" id="KW-0472">Membrane</keyword>
<evidence type="ECO:0000256" key="1">
    <source>
        <dbReference type="SAM" id="Phobius"/>
    </source>
</evidence>
<dbReference type="Pfam" id="PF11139">
    <property type="entry name" value="SfLAP"/>
    <property type="match status" value="1"/>
</dbReference>
<evidence type="ECO:0000313" key="2">
    <source>
        <dbReference type="EMBL" id="XBT80426.1"/>
    </source>
</evidence>
<gene>
    <name evidence="2" type="ORF">ABIH81_22620</name>
</gene>
<protein>
    <submittedName>
        <fullName evidence="2">GAP family protein</fullName>
    </submittedName>
</protein>
<feature type="transmembrane region" description="Helical" evidence="1">
    <location>
        <begin position="149"/>
        <end position="174"/>
    </location>
</feature>
<dbReference type="AlphaFoldDB" id="A0AAU7QW16"/>
<name>A0AAU7QW16_9ACTN</name>
<dbReference type="RefSeq" id="WP_121685237.1">
    <property type="nucleotide sequence ID" value="NZ_CP157974.1"/>
</dbReference>
<feature type="transmembrane region" description="Helical" evidence="1">
    <location>
        <begin position="68"/>
        <end position="91"/>
    </location>
</feature>
<reference evidence="2" key="1">
    <citation type="submission" date="2024-06" db="EMBL/GenBank/DDBJ databases">
        <title>Micromonospora sp. strain HUAS YX12 genome sequences.</title>
        <authorList>
            <person name="Mo P."/>
        </authorList>
    </citation>
    <scope>NUCLEOTIDE SEQUENCE</scope>
    <source>
        <strain evidence="2">HUAS YX12</strain>
    </source>
</reference>
<dbReference type="InterPro" id="IPR021315">
    <property type="entry name" value="Gap/Sap"/>
</dbReference>
<feature type="transmembrane region" description="Helical" evidence="1">
    <location>
        <begin position="194"/>
        <end position="213"/>
    </location>
</feature>
<feature type="transmembrane region" description="Helical" evidence="1">
    <location>
        <begin position="111"/>
        <end position="142"/>
    </location>
</feature>
<keyword evidence="1" id="KW-0812">Transmembrane</keyword>